<accession>A0A1H4AN67</accession>
<evidence type="ECO:0000313" key="1">
    <source>
        <dbReference type="EMBL" id="SEA37187.1"/>
    </source>
</evidence>
<name>A0A1H4AN67_XYLRU</name>
<gene>
    <name evidence="1" type="ORF">SAMN05216462_1291</name>
</gene>
<dbReference type="RefSeq" id="WP_074760738.1">
    <property type="nucleotide sequence ID" value="NZ_FNRF01000002.1"/>
</dbReference>
<evidence type="ECO:0000313" key="2">
    <source>
        <dbReference type="Proteomes" id="UP000182257"/>
    </source>
</evidence>
<dbReference type="EMBL" id="FNRF01000002">
    <property type="protein sequence ID" value="SEA37187.1"/>
    <property type="molecule type" value="Genomic_DNA"/>
</dbReference>
<dbReference type="AlphaFoldDB" id="A0A1H4AN67"/>
<reference evidence="1 2" key="1">
    <citation type="submission" date="2016-10" db="EMBL/GenBank/DDBJ databases">
        <authorList>
            <person name="de Groot N.N."/>
        </authorList>
    </citation>
    <scope>NUCLEOTIDE SEQUENCE [LARGE SCALE GENOMIC DNA]</scope>
    <source>
        <strain evidence="1 2">D31d</strain>
    </source>
</reference>
<dbReference type="Proteomes" id="UP000182257">
    <property type="component" value="Unassembled WGS sequence"/>
</dbReference>
<sequence>MMIEYNKPIKNDGSEAFRKCVMDFCLAPKIKTIRITKEDIEQLLIDKELTVVFDKTNNLQDMINDLQSSKERFSTCIIKMVYLKINPHCNPKVEEVFPLNDFIRLFANTETPLWGFASDGSVVARMEIMYAYSPK</sequence>
<organism evidence="1 2">
    <name type="scientific">Xylanibacter ruminicola</name>
    <name type="common">Prevotella ruminicola</name>
    <dbReference type="NCBI Taxonomy" id="839"/>
    <lineage>
        <taxon>Bacteria</taxon>
        <taxon>Pseudomonadati</taxon>
        <taxon>Bacteroidota</taxon>
        <taxon>Bacteroidia</taxon>
        <taxon>Bacteroidales</taxon>
        <taxon>Prevotellaceae</taxon>
        <taxon>Xylanibacter</taxon>
    </lineage>
</organism>
<protein>
    <submittedName>
        <fullName evidence="1">Uncharacterized protein</fullName>
    </submittedName>
</protein>
<proteinExistence type="predicted"/>